<dbReference type="GO" id="GO:0004674">
    <property type="term" value="F:protein serine/threonine kinase activity"/>
    <property type="evidence" value="ECO:0007669"/>
    <property type="project" value="UniProtKB-EC"/>
</dbReference>
<protein>
    <submittedName>
        <fullName evidence="1">Serine/threonine-protein kinase</fullName>
        <ecNumber evidence="1">2.7.11.1</ecNumber>
    </submittedName>
</protein>
<sequence length="232" mass="25543">MTAFQWLAANLPDACPFEKSDSATLAWRTPALFIKFFPYALQERAAVEAELSTANLHENIIPSLLMSGVDDGVLLIYPFVSGETLNTPEAREKFYTLPDTERRAALQVILAALAAVTSAGWTLVDFYEGNLIYDYENKKPWLFDWDLCVKAPSFSLTTNRNWGSSRLMAPEEFLKGDTIDAQTNVFNVARFALLALGESATEQERAVLARATSPEKAARPSSVAALVAELGL</sequence>
<name>A0A7W9SPI7_ARMRO</name>
<dbReference type="Proteomes" id="UP000520814">
    <property type="component" value="Unassembled WGS sequence"/>
</dbReference>
<dbReference type="EMBL" id="JACHGW010000001">
    <property type="protein sequence ID" value="MBB6049793.1"/>
    <property type="molecule type" value="Genomic_DNA"/>
</dbReference>
<dbReference type="EC" id="2.7.11.1" evidence="1"/>
<proteinExistence type="predicted"/>
<dbReference type="Gene3D" id="1.10.510.10">
    <property type="entry name" value="Transferase(Phosphotransferase) domain 1"/>
    <property type="match status" value="1"/>
</dbReference>
<dbReference type="InterPro" id="IPR011009">
    <property type="entry name" value="Kinase-like_dom_sf"/>
</dbReference>
<dbReference type="RefSeq" id="WP_184193418.1">
    <property type="nucleotide sequence ID" value="NZ_JACHGW010000001.1"/>
</dbReference>
<accession>A0A7W9SPI7</accession>
<keyword evidence="2" id="KW-1185">Reference proteome</keyword>
<reference evidence="1 2" key="1">
    <citation type="submission" date="2020-08" db="EMBL/GenBank/DDBJ databases">
        <title>Genomic Encyclopedia of Type Strains, Phase IV (KMG-IV): sequencing the most valuable type-strain genomes for metagenomic binning, comparative biology and taxonomic classification.</title>
        <authorList>
            <person name="Goeker M."/>
        </authorList>
    </citation>
    <scope>NUCLEOTIDE SEQUENCE [LARGE SCALE GENOMIC DNA]</scope>
    <source>
        <strain evidence="1 2">DSM 23562</strain>
    </source>
</reference>
<organism evidence="1 2">
    <name type="scientific">Armatimonas rosea</name>
    <dbReference type="NCBI Taxonomy" id="685828"/>
    <lineage>
        <taxon>Bacteria</taxon>
        <taxon>Bacillati</taxon>
        <taxon>Armatimonadota</taxon>
        <taxon>Armatimonadia</taxon>
        <taxon>Armatimonadales</taxon>
        <taxon>Armatimonadaceae</taxon>
        <taxon>Armatimonas</taxon>
    </lineage>
</organism>
<gene>
    <name evidence="1" type="ORF">HNQ39_001555</name>
</gene>
<dbReference type="SUPFAM" id="SSF56112">
    <property type="entry name" value="Protein kinase-like (PK-like)"/>
    <property type="match status" value="1"/>
</dbReference>
<comment type="caution">
    <text evidence="1">The sequence shown here is derived from an EMBL/GenBank/DDBJ whole genome shotgun (WGS) entry which is preliminary data.</text>
</comment>
<keyword evidence="1" id="KW-0418">Kinase</keyword>
<evidence type="ECO:0000313" key="2">
    <source>
        <dbReference type="Proteomes" id="UP000520814"/>
    </source>
</evidence>
<keyword evidence="1" id="KW-0808">Transferase</keyword>
<evidence type="ECO:0000313" key="1">
    <source>
        <dbReference type="EMBL" id="MBB6049793.1"/>
    </source>
</evidence>
<dbReference type="AlphaFoldDB" id="A0A7W9SPI7"/>